<dbReference type="SUPFAM" id="SSF47459">
    <property type="entry name" value="HLH, helix-loop-helix DNA-binding domain"/>
    <property type="match status" value="1"/>
</dbReference>
<feature type="domain" description="BHLH" evidence="2">
    <location>
        <begin position="73"/>
        <end position="125"/>
    </location>
</feature>
<protein>
    <recommendedName>
        <fullName evidence="2">BHLH domain-containing protein</fullName>
    </recommendedName>
</protein>
<dbReference type="PROSITE" id="PS50888">
    <property type="entry name" value="BHLH"/>
    <property type="match status" value="1"/>
</dbReference>
<dbReference type="GO" id="GO:0032502">
    <property type="term" value="P:developmental process"/>
    <property type="evidence" value="ECO:0007669"/>
    <property type="project" value="TreeGrafter"/>
</dbReference>
<dbReference type="InterPro" id="IPR011598">
    <property type="entry name" value="bHLH_dom"/>
</dbReference>
<dbReference type="GO" id="GO:0000977">
    <property type="term" value="F:RNA polymerase II transcription regulatory region sequence-specific DNA binding"/>
    <property type="evidence" value="ECO:0007669"/>
    <property type="project" value="TreeGrafter"/>
</dbReference>
<dbReference type="PANTHER" id="PTHR23349:SF108">
    <property type="entry name" value="BHLH DOMAIN-CONTAINING PROTEIN"/>
    <property type="match status" value="1"/>
</dbReference>
<evidence type="ECO:0000313" key="3">
    <source>
        <dbReference type="EMBL" id="CAB3405279.1"/>
    </source>
</evidence>
<dbReference type="GO" id="GO:0000981">
    <property type="term" value="F:DNA-binding transcription factor activity, RNA polymerase II-specific"/>
    <property type="evidence" value="ECO:0007669"/>
    <property type="project" value="TreeGrafter"/>
</dbReference>
<name>A0A8S1ETC8_9PELO</name>
<keyword evidence="1" id="KW-0238">DNA-binding</keyword>
<gene>
    <name evidence="3" type="ORF">CBOVIS_LOCUS7495</name>
</gene>
<dbReference type="InterPro" id="IPR036638">
    <property type="entry name" value="HLH_DNA-bd_sf"/>
</dbReference>
<dbReference type="CDD" id="cd19724">
    <property type="entry name" value="bHLH_TS_ASCL3_like"/>
    <property type="match status" value="1"/>
</dbReference>
<evidence type="ECO:0000259" key="2">
    <source>
        <dbReference type="PROSITE" id="PS50888"/>
    </source>
</evidence>
<dbReference type="EMBL" id="CADEPM010000004">
    <property type="protein sequence ID" value="CAB3405279.1"/>
    <property type="molecule type" value="Genomic_DNA"/>
</dbReference>
<comment type="caution">
    <text evidence="3">The sequence shown here is derived from an EMBL/GenBank/DDBJ whole genome shotgun (WGS) entry which is preliminary data.</text>
</comment>
<dbReference type="GO" id="GO:0046983">
    <property type="term" value="F:protein dimerization activity"/>
    <property type="evidence" value="ECO:0007669"/>
    <property type="project" value="InterPro"/>
</dbReference>
<evidence type="ECO:0000313" key="4">
    <source>
        <dbReference type="Proteomes" id="UP000494206"/>
    </source>
</evidence>
<keyword evidence="4" id="KW-1185">Reference proteome</keyword>
<accession>A0A8S1ETC8</accession>
<proteinExistence type="predicted"/>
<dbReference type="OrthoDB" id="5976910at2759"/>
<dbReference type="Gene3D" id="4.10.280.10">
    <property type="entry name" value="Helix-loop-helix DNA-binding domain"/>
    <property type="match status" value="1"/>
</dbReference>
<dbReference type="AlphaFoldDB" id="A0A8S1ETC8"/>
<reference evidence="3 4" key="1">
    <citation type="submission" date="2020-04" db="EMBL/GenBank/DDBJ databases">
        <authorList>
            <person name="Laetsch R D."/>
            <person name="Stevens L."/>
            <person name="Kumar S."/>
            <person name="Blaxter L. M."/>
        </authorList>
    </citation>
    <scope>NUCLEOTIDE SEQUENCE [LARGE SCALE GENOMIC DNA]</scope>
</reference>
<organism evidence="3 4">
    <name type="scientific">Caenorhabditis bovis</name>
    <dbReference type="NCBI Taxonomy" id="2654633"/>
    <lineage>
        <taxon>Eukaryota</taxon>
        <taxon>Metazoa</taxon>
        <taxon>Ecdysozoa</taxon>
        <taxon>Nematoda</taxon>
        <taxon>Chromadorea</taxon>
        <taxon>Rhabditida</taxon>
        <taxon>Rhabditina</taxon>
        <taxon>Rhabditomorpha</taxon>
        <taxon>Rhabditoidea</taxon>
        <taxon>Rhabditidae</taxon>
        <taxon>Peloderinae</taxon>
        <taxon>Caenorhabditis</taxon>
    </lineage>
</organism>
<dbReference type="PANTHER" id="PTHR23349">
    <property type="entry name" value="BASIC HELIX-LOOP-HELIX TRANSCRIPTION FACTOR, TWIST"/>
    <property type="match status" value="1"/>
</dbReference>
<sequence length="165" mass="19166">MASLYTAFQTVGYTLENGVYTSILAPPSMKQDQASTSCDEPAAKKKRIIDPFDPEATVPLPFQLDDQFGPYSSSIWKRNERERCRVRCVNEAYEQLRHHLPLHHGEKRLSKVDTLRFAIRYINHLNRLLKDVFHQYSCHCFAGFQEESEGNVQVNYQSLMNKTCY</sequence>
<dbReference type="InterPro" id="IPR050283">
    <property type="entry name" value="E-box_TF_Regulators"/>
</dbReference>
<dbReference type="Pfam" id="PF00010">
    <property type="entry name" value="HLH"/>
    <property type="match status" value="1"/>
</dbReference>
<dbReference type="Proteomes" id="UP000494206">
    <property type="component" value="Unassembled WGS sequence"/>
</dbReference>
<evidence type="ECO:0000256" key="1">
    <source>
        <dbReference type="ARBA" id="ARBA00023125"/>
    </source>
</evidence>
<dbReference type="SMART" id="SM00353">
    <property type="entry name" value="HLH"/>
    <property type="match status" value="1"/>
</dbReference>